<name>A0ABR3W9H1_9PEZI</name>
<feature type="compositionally biased region" description="Basic and acidic residues" evidence="1">
    <location>
        <begin position="1"/>
        <end position="10"/>
    </location>
</feature>
<comment type="caution">
    <text evidence="2">The sequence shown here is derived from an EMBL/GenBank/DDBJ whole genome shotgun (WGS) entry which is preliminary data.</text>
</comment>
<keyword evidence="3" id="KW-1185">Reference proteome</keyword>
<reference evidence="2 3" key="1">
    <citation type="journal article" date="2024" name="Commun. Biol.">
        <title>Comparative genomic analysis of thermophilic fungi reveals convergent evolutionary adaptations and gene losses.</title>
        <authorList>
            <person name="Steindorff A.S."/>
            <person name="Aguilar-Pontes M.V."/>
            <person name="Robinson A.J."/>
            <person name="Andreopoulos B."/>
            <person name="LaButti K."/>
            <person name="Kuo A."/>
            <person name="Mondo S."/>
            <person name="Riley R."/>
            <person name="Otillar R."/>
            <person name="Haridas S."/>
            <person name="Lipzen A."/>
            <person name="Grimwood J."/>
            <person name="Schmutz J."/>
            <person name="Clum A."/>
            <person name="Reid I.D."/>
            <person name="Moisan M.C."/>
            <person name="Butler G."/>
            <person name="Nguyen T.T.M."/>
            <person name="Dewar K."/>
            <person name="Conant G."/>
            <person name="Drula E."/>
            <person name="Henrissat B."/>
            <person name="Hansel C."/>
            <person name="Singer S."/>
            <person name="Hutchinson M.I."/>
            <person name="de Vries R.P."/>
            <person name="Natvig D.O."/>
            <person name="Powell A.J."/>
            <person name="Tsang A."/>
            <person name="Grigoriev I.V."/>
        </authorList>
    </citation>
    <scope>NUCLEOTIDE SEQUENCE [LARGE SCALE GENOMIC DNA]</scope>
    <source>
        <strain evidence="2 3">ATCC 24622</strain>
    </source>
</reference>
<organism evidence="2 3">
    <name type="scientific">Phialemonium thermophilum</name>
    <dbReference type="NCBI Taxonomy" id="223376"/>
    <lineage>
        <taxon>Eukaryota</taxon>
        <taxon>Fungi</taxon>
        <taxon>Dikarya</taxon>
        <taxon>Ascomycota</taxon>
        <taxon>Pezizomycotina</taxon>
        <taxon>Sordariomycetes</taxon>
        <taxon>Sordariomycetidae</taxon>
        <taxon>Cephalothecales</taxon>
        <taxon>Cephalothecaceae</taxon>
        <taxon>Phialemonium</taxon>
    </lineage>
</organism>
<accession>A0ABR3W9H1</accession>
<gene>
    <name evidence="2" type="ORF">VTK73DRAFT_8403</name>
</gene>
<protein>
    <submittedName>
        <fullName evidence="2">Uncharacterized protein</fullName>
    </submittedName>
</protein>
<evidence type="ECO:0000313" key="3">
    <source>
        <dbReference type="Proteomes" id="UP001586593"/>
    </source>
</evidence>
<evidence type="ECO:0000313" key="2">
    <source>
        <dbReference type="EMBL" id="KAL1856291.1"/>
    </source>
</evidence>
<feature type="region of interest" description="Disordered" evidence="1">
    <location>
        <begin position="1"/>
        <end position="61"/>
    </location>
</feature>
<proteinExistence type="predicted"/>
<evidence type="ECO:0000256" key="1">
    <source>
        <dbReference type="SAM" id="MobiDB-lite"/>
    </source>
</evidence>
<dbReference type="EMBL" id="JAZHXJ010000603">
    <property type="protein sequence ID" value="KAL1856291.1"/>
    <property type="molecule type" value="Genomic_DNA"/>
</dbReference>
<sequence length="126" mass="13997">MDSLPRENKATDAIYRKRQSYEETPPSLPPSVASSDLWTSRKQRKSQRSSEQSGQKATGRRAWGPLSICPVSVLDLEAKLRAGVQRDPRLAVKTWHSPCVSDNSAFGSPTFVSPLLATKWLRRSTG</sequence>
<dbReference type="Proteomes" id="UP001586593">
    <property type="component" value="Unassembled WGS sequence"/>
</dbReference>